<dbReference type="EMBL" id="QEWV01000009">
    <property type="protein sequence ID" value="PWD90597.1"/>
    <property type="molecule type" value="Genomic_DNA"/>
</dbReference>
<dbReference type="Proteomes" id="UP000245217">
    <property type="component" value="Unassembled WGS sequence"/>
</dbReference>
<dbReference type="InterPro" id="IPR006311">
    <property type="entry name" value="TAT_signal"/>
</dbReference>
<proteinExistence type="predicted"/>
<dbReference type="Pfam" id="PF13618">
    <property type="entry name" value="Gluconate_2-dh3"/>
    <property type="match status" value="1"/>
</dbReference>
<gene>
    <name evidence="1" type="ORF">DC077_09405</name>
    <name evidence="2" type="ORF">DC078_08625</name>
</gene>
<dbReference type="RefSeq" id="WP_109202138.1">
    <property type="nucleotide sequence ID" value="NZ_QEWS01000010.1"/>
</dbReference>
<dbReference type="AlphaFoldDB" id="A0A2U2AKT1"/>
<dbReference type="InterPro" id="IPR027056">
    <property type="entry name" value="Gluconate_2DH_su3"/>
</dbReference>
<sequence>MAQDDKKVNQFRRGFLGTTLKAIPVAAITAVGAGKVASAIPEAPGSVDSMADLPENPAKYMPTFFSDEEYDFIQSAVDLLIPEDELGPGAIATGVPEFIDRQMDTPYGHGQLWYMKGPFHPEIMKQTPTLGYQLNMTPRDIYKSGIAAFNQWCIDRYKRQFVDLNHQEQTEAMTLLSDGKIEFPDDAVFASVFFSQLWGNCKEGFFSDPMYGGNRNMAGWQMVGFPGARGDYLDWADRYNVKYPLPPVSILPKK</sequence>
<evidence type="ECO:0000313" key="4">
    <source>
        <dbReference type="Proteomes" id="UP000245217"/>
    </source>
</evidence>
<dbReference type="Proteomes" id="UP000245059">
    <property type="component" value="Unassembled WGS sequence"/>
</dbReference>
<reference evidence="3 4" key="2">
    <citation type="submission" date="2018-05" db="EMBL/GenBank/DDBJ databases">
        <title>Ignatzschineria dubaiensis sp. nov., isolated from necrotic foot tissues of dromedaries (Camelus dromedarius) and associated maggots in Dubai, United Arab Emirates.</title>
        <authorList>
            <person name="Tsang C.C."/>
            <person name="Tang J.Y.M."/>
            <person name="Fong J.Y.H."/>
            <person name="Kinne J."/>
            <person name="Lee H.H."/>
            <person name="Joseph M."/>
            <person name="Jose S."/>
            <person name="Schuster R.K."/>
            <person name="Tang Y."/>
            <person name="Sivakumar S."/>
            <person name="Chen J.H.K."/>
            <person name="Teng J.L.L."/>
            <person name="Lau S.K.P."/>
            <person name="Wernery U."/>
            <person name="Woo P.C.Y."/>
        </authorList>
    </citation>
    <scope>NUCLEOTIDE SEQUENCE [LARGE SCALE GENOMIC DNA]</scope>
    <source>
        <strain evidence="3">UAE-HKU57</strain>
        <strain evidence="4">UAE-HKU58</strain>
    </source>
</reference>
<protein>
    <submittedName>
        <fullName evidence="1">Gluconate 2-dehydrogenase</fullName>
    </submittedName>
</protein>
<evidence type="ECO:0000313" key="1">
    <source>
        <dbReference type="EMBL" id="PWD83712.1"/>
    </source>
</evidence>
<dbReference type="OrthoDB" id="8400810at2"/>
<evidence type="ECO:0000313" key="3">
    <source>
        <dbReference type="Proteomes" id="UP000245059"/>
    </source>
</evidence>
<dbReference type="EMBL" id="QEWW01000009">
    <property type="protein sequence ID" value="PWD83712.1"/>
    <property type="molecule type" value="Genomic_DNA"/>
</dbReference>
<reference evidence="1" key="1">
    <citation type="journal article" date="2018" name="Genome Announc.">
        <title>Ignatzschineria cameli sp. nov., isolated from necrotic foot tissue of dromedaries (Camelus dromedarius) and associated maggots (Wohlfahrtia species) in Dubai.</title>
        <authorList>
            <person name="Tsang C.C."/>
            <person name="Tang J.Y."/>
            <person name="Fong J.Y."/>
            <person name="Kinne J."/>
            <person name="Lee H.H."/>
            <person name="Joseph M."/>
            <person name="Jose S."/>
            <person name="Schuster R.K."/>
            <person name="Tang Y."/>
            <person name="Sivakumar S."/>
            <person name="Chen J.H."/>
            <person name="Teng J.L."/>
            <person name="Lau S.K."/>
            <person name="Wernery U."/>
            <person name="Woo P.C."/>
        </authorList>
    </citation>
    <scope>NUCLEOTIDE SEQUENCE</scope>
    <source>
        <strain evidence="1">UAE-HKU57</strain>
        <strain evidence="2">UAE-HKU58</strain>
    </source>
</reference>
<organism evidence="1 3">
    <name type="scientific">Ignatzschineria cameli</name>
    <dbReference type="NCBI Taxonomy" id="2182793"/>
    <lineage>
        <taxon>Bacteria</taxon>
        <taxon>Pseudomonadati</taxon>
        <taxon>Pseudomonadota</taxon>
        <taxon>Gammaproteobacteria</taxon>
        <taxon>Cardiobacteriales</taxon>
        <taxon>Ignatzschineriaceae</taxon>
        <taxon>Ignatzschineria</taxon>
    </lineage>
</organism>
<name>A0A2U2AKT1_9GAMM</name>
<keyword evidence="4" id="KW-1185">Reference proteome</keyword>
<accession>A0A2U2AKT1</accession>
<comment type="caution">
    <text evidence="1">The sequence shown here is derived from an EMBL/GenBank/DDBJ whole genome shotgun (WGS) entry which is preliminary data.</text>
</comment>
<dbReference type="PROSITE" id="PS51318">
    <property type="entry name" value="TAT"/>
    <property type="match status" value="1"/>
</dbReference>
<evidence type="ECO:0000313" key="2">
    <source>
        <dbReference type="EMBL" id="PWD90597.1"/>
    </source>
</evidence>